<accession>D7FT00</accession>
<protein>
    <recommendedName>
        <fullName evidence="3">AVL9/DENND6 domain-containing protein</fullName>
    </recommendedName>
</protein>
<dbReference type="eggNOG" id="KOG0229">
    <property type="taxonomic scope" value="Eukaryota"/>
</dbReference>
<feature type="compositionally biased region" description="Low complexity" evidence="2">
    <location>
        <begin position="73"/>
        <end position="87"/>
    </location>
</feature>
<evidence type="ECO:0000256" key="1">
    <source>
        <dbReference type="ARBA" id="ARBA00022737"/>
    </source>
</evidence>
<dbReference type="EMBL" id="FN649750">
    <property type="protein sequence ID" value="CBJ31291.1"/>
    <property type="molecule type" value="Genomic_DNA"/>
</dbReference>
<gene>
    <name evidence="4" type="ORF">Esi_0243_0006</name>
</gene>
<dbReference type="SMART" id="SM00698">
    <property type="entry name" value="MORN"/>
    <property type="match status" value="11"/>
</dbReference>
<proteinExistence type="predicted"/>
<keyword evidence="5" id="KW-1185">Reference proteome</keyword>
<dbReference type="AlphaFoldDB" id="D7FT00"/>
<feature type="region of interest" description="Disordered" evidence="2">
    <location>
        <begin position="71"/>
        <end position="107"/>
    </location>
</feature>
<dbReference type="EMBL" id="FN648424">
    <property type="protein sequence ID" value="CBJ31291.1"/>
    <property type="molecule type" value="Genomic_DNA"/>
</dbReference>
<feature type="compositionally biased region" description="Polar residues" evidence="2">
    <location>
        <begin position="719"/>
        <end position="733"/>
    </location>
</feature>
<feature type="region of interest" description="Disordered" evidence="2">
    <location>
        <begin position="203"/>
        <end position="226"/>
    </location>
</feature>
<dbReference type="SUPFAM" id="SSF82185">
    <property type="entry name" value="Histone H3 K4-specific methyltransferase SET7/9 N-terminal domain"/>
    <property type="match status" value="2"/>
</dbReference>
<dbReference type="Pfam" id="PF09794">
    <property type="entry name" value="Avl9"/>
    <property type="match status" value="1"/>
</dbReference>
<dbReference type="PANTHER" id="PTHR43215:SF14">
    <property type="entry name" value="RADIAL SPOKE HEAD 1 HOMOLOG"/>
    <property type="match status" value="1"/>
</dbReference>
<reference evidence="4 5" key="1">
    <citation type="journal article" date="2010" name="Nature">
        <title>The Ectocarpus genome and the independent evolution of multicellularity in brown algae.</title>
        <authorList>
            <person name="Cock J.M."/>
            <person name="Sterck L."/>
            <person name="Rouze P."/>
            <person name="Scornet D."/>
            <person name="Allen A.E."/>
            <person name="Amoutzias G."/>
            <person name="Anthouard V."/>
            <person name="Artiguenave F."/>
            <person name="Aury J.M."/>
            <person name="Badger J.H."/>
            <person name="Beszteri B."/>
            <person name="Billiau K."/>
            <person name="Bonnet E."/>
            <person name="Bothwell J.H."/>
            <person name="Bowler C."/>
            <person name="Boyen C."/>
            <person name="Brownlee C."/>
            <person name="Carrano C.J."/>
            <person name="Charrier B."/>
            <person name="Cho G.Y."/>
            <person name="Coelho S.M."/>
            <person name="Collen J."/>
            <person name="Corre E."/>
            <person name="Da Silva C."/>
            <person name="Delage L."/>
            <person name="Delaroque N."/>
            <person name="Dittami S.M."/>
            <person name="Doulbeau S."/>
            <person name="Elias M."/>
            <person name="Farnham G."/>
            <person name="Gachon C.M."/>
            <person name="Gschloessl B."/>
            <person name="Heesch S."/>
            <person name="Jabbari K."/>
            <person name="Jubin C."/>
            <person name="Kawai H."/>
            <person name="Kimura K."/>
            <person name="Kloareg B."/>
            <person name="Kupper F.C."/>
            <person name="Lang D."/>
            <person name="Le Bail A."/>
            <person name="Leblanc C."/>
            <person name="Lerouge P."/>
            <person name="Lohr M."/>
            <person name="Lopez P.J."/>
            <person name="Martens C."/>
            <person name="Maumus F."/>
            <person name="Michel G."/>
            <person name="Miranda-Saavedra D."/>
            <person name="Morales J."/>
            <person name="Moreau H."/>
            <person name="Motomura T."/>
            <person name="Nagasato C."/>
            <person name="Napoli C.A."/>
            <person name="Nelson D.R."/>
            <person name="Nyvall-Collen P."/>
            <person name="Peters A.F."/>
            <person name="Pommier C."/>
            <person name="Potin P."/>
            <person name="Poulain J."/>
            <person name="Quesneville H."/>
            <person name="Read B."/>
            <person name="Rensing S.A."/>
            <person name="Ritter A."/>
            <person name="Rousvoal S."/>
            <person name="Samanta M."/>
            <person name="Samson G."/>
            <person name="Schroeder D.C."/>
            <person name="Segurens B."/>
            <person name="Strittmatter M."/>
            <person name="Tonon T."/>
            <person name="Tregear J.W."/>
            <person name="Valentin K."/>
            <person name="von Dassow P."/>
            <person name="Yamagishi T."/>
            <person name="Van de Peer Y."/>
            <person name="Wincker P."/>
        </authorList>
    </citation>
    <scope>NUCLEOTIDE SEQUENCE [LARGE SCALE GENOMIC DNA]</scope>
    <source>
        <strain evidence="5">Ec32 / CCAP1310/4</strain>
    </source>
</reference>
<keyword evidence="1" id="KW-0677">Repeat</keyword>
<evidence type="ECO:0000313" key="4">
    <source>
        <dbReference type="EMBL" id="CBJ31291.1"/>
    </source>
</evidence>
<dbReference type="OrthoDB" id="203073at2759"/>
<feature type="compositionally biased region" description="Basic and acidic residues" evidence="2">
    <location>
        <begin position="209"/>
        <end position="218"/>
    </location>
</feature>
<evidence type="ECO:0000256" key="2">
    <source>
        <dbReference type="SAM" id="MobiDB-lite"/>
    </source>
</evidence>
<dbReference type="Pfam" id="PF02493">
    <property type="entry name" value="MORN"/>
    <property type="match status" value="10"/>
</dbReference>
<feature type="region of interest" description="Disordered" evidence="2">
    <location>
        <begin position="522"/>
        <end position="545"/>
    </location>
</feature>
<feature type="region of interest" description="Disordered" evidence="2">
    <location>
        <begin position="698"/>
        <end position="733"/>
    </location>
</feature>
<dbReference type="Gene3D" id="2.20.110.10">
    <property type="entry name" value="Histone H3 K4-specific methyltransferase SET7/9 N-terminal domain"/>
    <property type="match status" value="5"/>
</dbReference>
<dbReference type="InParanoid" id="D7FT00"/>
<feature type="domain" description="AVL9/DENND6" evidence="3">
    <location>
        <begin position="252"/>
        <end position="376"/>
    </location>
</feature>
<dbReference type="PANTHER" id="PTHR43215">
    <property type="entry name" value="RADIAL SPOKE HEAD 1 HOMOLOG"/>
    <property type="match status" value="1"/>
</dbReference>
<evidence type="ECO:0000313" key="5">
    <source>
        <dbReference type="Proteomes" id="UP000002630"/>
    </source>
</evidence>
<dbReference type="Proteomes" id="UP000002630">
    <property type="component" value="Linkage Group LG25"/>
</dbReference>
<feature type="compositionally biased region" description="Low complexity" evidence="2">
    <location>
        <begin position="698"/>
        <end position="710"/>
    </location>
</feature>
<dbReference type="STRING" id="2880.D7FT00"/>
<evidence type="ECO:0000259" key="3">
    <source>
        <dbReference type="Pfam" id="PF09794"/>
    </source>
</evidence>
<dbReference type="InterPro" id="IPR003409">
    <property type="entry name" value="MORN"/>
</dbReference>
<dbReference type="InterPro" id="IPR018307">
    <property type="entry name" value="ABL9/DENND6_dom"/>
</dbReference>
<name>D7FT00_ECTSI</name>
<organism evidence="4 5">
    <name type="scientific">Ectocarpus siliculosus</name>
    <name type="common">Brown alga</name>
    <name type="synonym">Conferva siliculosa</name>
    <dbReference type="NCBI Taxonomy" id="2880"/>
    <lineage>
        <taxon>Eukaryota</taxon>
        <taxon>Sar</taxon>
        <taxon>Stramenopiles</taxon>
        <taxon>Ochrophyta</taxon>
        <taxon>PX clade</taxon>
        <taxon>Phaeophyceae</taxon>
        <taxon>Ectocarpales</taxon>
        <taxon>Ectocarpaceae</taxon>
        <taxon>Ectocarpus</taxon>
    </lineage>
</organism>
<feature type="region of interest" description="Disordered" evidence="2">
    <location>
        <begin position="613"/>
        <end position="667"/>
    </location>
</feature>
<dbReference type="eggNOG" id="KOG0231">
    <property type="taxonomic scope" value="Eukaryota"/>
</dbReference>
<feature type="compositionally biased region" description="Low complexity" evidence="2">
    <location>
        <begin position="641"/>
        <end position="651"/>
    </location>
</feature>
<sequence length="1013" mass="107560">MRCGILLCAAPGSNSRRVTTRAGTGTAASLAGMVAARSSGAADGISPVHGAYGLAIEEEVEDLLSSHMKFMQGRSSPSNGSGSSQRSGLGGKSVSYRGGASSKPMDARQGEMPIALVAIVTFDLRQGPCLVCVDPPIEDEQGQPTLPLSTADIHVLRSDMPFKALPENGLAAAELSQGPSRTAPSENEGGIWAWAKGWVMPSGEGGGAHGRDSGRGGDARGGGVGGSQQHHGHCLFMLRVSGENLFGMSHFLRVEDPDSPRGYTQGAAVCLSRLPFFGLVLQRLHAFSMDVIDRSGCAGQLAALAADLRETRFEDLGHSSVYQDLPVPTVLLKLRSKLLAVLRLLLLEGRVLFCAKSAATVSEAVMAVASLLPGSLPLGLGRLDPPGFGLKAYRWRKHGFPLKLFRKEAPLEPLVVIAGAADVLAKDGFFADLLLNVDTWEARWGKTERAKAALDMGEPDRSFARELVRATKRHLGGGVGGDGSMEGVGWQGSSAWIADQFQLHFEDLVTTAAECLARNASLEEARRREEEEEEQRRKAALEDGGRGSAMKMIAGVVTPTLDGIGLNKAWQQTATWLNGSGPVPVAAALESHGQRWSELWTESENFGVWQSSHRLAGANGNPSEALPPSSSLRSEPGDGGNSNSNSNSDPNKAALGPPTTAKFSNSSGSGSTLANALLCSNGLAGAGAFFIDDVRSSSSSSAKKAGSEGAPRSGVKTYTYENSGDTYTGSWQNGRRHGVGVYEERATGNSYEGDWVEDARHGRGVLTSGDKDFVYDGEWVDDKRTGVGNSVIRGTETYSGRWKDGEFHGGGVHCDARGNVYDGEFVHGQREGVGRWTAKSGLEYVGEWRAGQMSGVGQSTEKDGTAYSGEWHNGRYSGEGTLTLPTGARYEGMFREGEKHGSGSLLTAEGDTLEGEWVKSRPQEGDTEWRIRFANGDHFAGTVLEGVPHGTGTYKYSNGDIFTGGWDRGLRHGQGICVFANGEKFEGEWVRDHISYQGKGALTLADGTTHDFA</sequence>